<evidence type="ECO:0000259" key="4">
    <source>
        <dbReference type="PROSITE" id="PS51736"/>
    </source>
</evidence>
<organism evidence="6 7">
    <name type="scientific">Qipengyuania qiaonensis</name>
    <dbReference type="NCBI Taxonomy" id="2867240"/>
    <lineage>
        <taxon>Bacteria</taxon>
        <taxon>Pseudomonadati</taxon>
        <taxon>Pseudomonadota</taxon>
        <taxon>Alphaproteobacteria</taxon>
        <taxon>Sphingomonadales</taxon>
        <taxon>Erythrobacteraceae</taxon>
        <taxon>Qipengyuania</taxon>
    </lineage>
</organism>
<feature type="domain" description="Recombinase" evidence="5">
    <location>
        <begin position="188"/>
        <end position="310"/>
    </location>
</feature>
<dbReference type="InterPro" id="IPR025827">
    <property type="entry name" value="Zn_ribbon_recom_dom"/>
</dbReference>
<dbReference type="Proteomes" id="UP000755104">
    <property type="component" value="Unassembled WGS sequence"/>
</dbReference>
<proteinExistence type="predicted"/>
<evidence type="ECO:0000259" key="5">
    <source>
        <dbReference type="PROSITE" id="PS51737"/>
    </source>
</evidence>
<dbReference type="RefSeq" id="WP_221558099.1">
    <property type="nucleotide sequence ID" value="NZ_JAIGNO010000005.1"/>
</dbReference>
<sequence>MDQNDKTQERQPTRKAYSYLRFSTPEQRKGDSYRRQQSMAEAYAVQHGLELDRELTFEDVGVSAYRGQNADAGRLAYFVEAVRSGQVPQGSLLLVEQLDRLSRLTALRALDVLRGITSEGVGVVTLNDGKVYTQESLEGLPMDLILTILTFTRANEESATKSKRLKAAWEQKRIELLKGKPITERIPAWLEVSEDRQRFSVIEKRAAIVRDIFERTLGGWGQHRIASQLNQDNVDPWGRGQFWHRSYVSKILRNPAVIGTFQPHLSEYDGTKKRRVPLDPVEGYYPAVVAEETFREAQALREVRKAPQRGRHAHTPITNLLAGLAECPKCGATMTRVNKGKRSKPSLVCARAKTGAGCEYRSVPYAQVEAALVRALPPRLRDLEGATGADSQLDDEIGDTEERVDQLREQARNLLDNLSHGHSPMIAQEAREKEQELETALADLRGLLERREAATGLTVQARVDKALEALEVPLEDLDVAVANQRLRALFSKAVIDYELGDVELAWTHGGYLSLPYSHNFTKWPEPGWQWQAEEPENAD</sequence>
<evidence type="ECO:0000256" key="1">
    <source>
        <dbReference type="ARBA" id="ARBA00023125"/>
    </source>
</evidence>
<dbReference type="InterPro" id="IPR038109">
    <property type="entry name" value="DNA_bind_recomb_sf"/>
</dbReference>
<dbReference type="Pfam" id="PF13408">
    <property type="entry name" value="Zn_ribbon_recom"/>
    <property type="match status" value="1"/>
</dbReference>
<dbReference type="CDD" id="cd00338">
    <property type="entry name" value="Ser_Recombinase"/>
    <property type="match status" value="1"/>
</dbReference>
<dbReference type="SUPFAM" id="SSF53041">
    <property type="entry name" value="Resolvase-like"/>
    <property type="match status" value="1"/>
</dbReference>
<keyword evidence="7" id="KW-1185">Reference proteome</keyword>
<comment type="caution">
    <text evidence="6">The sequence shown here is derived from an EMBL/GenBank/DDBJ whole genome shotgun (WGS) entry which is preliminary data.</text>
</comment>
<feature type="coiled-coil region" evidence="3">
    <location>
        <begin position="390"/>
        <end position="450"/>
    </location>
</feature>
<dbReference type="Gene3D" id="3.40.50.1390">
    <property type="entry name" value="Resolvase, N-terminal catalytic domain"/>
    <property type="match status" value="1"/>
</dbReference>
<evidence type="ECO:0000313" key="7">
    <source>
        <dbReference type="Proteomes" id="UP000755104"/>
    </source>
</evidence>
<dbReference type="PANTHER" id="PTHR30461:SF2">
    <property type="entry name" value="SERINE RECOMBINASE PINE-RELATED"/>
    <property type="match status" value="1"/>
</dbReference>
<dbReference type="EMBL" id="JAIGNO010000005">
    <property type="protein sequence ID" value="MBX7482842.1"/>
    <property type="molecule type" value="Genomic_DNA"/>
</dbReference>
<keyword evidence="2" id="KW-0233">DNA recombination</keyword>
<dbReference type="Gene3D" id="3.90.1750.20">
    <property type="entry name" value="Putative Large Serine Recombinase, Chain B, Domain 2"/>
    <property type="match status" value="1"/>
</dbReference>
<feature type="domain" description="Resolvase/invertase-type recombinase catalytic" evidence="4">
    <location>
        <begin position="15"/>
        <end position="176"/>
    </location>
</feature>
<dbReference type="InterPro" id="IPR006119">
    <property type="entry name" value="Resolv_N"/>
</dbReference>
<dbReference type="InterPro" id="IPR036162">
    <property type="entry name" value="Resolvase-like_N_sf"/>
</dbReference>
<dbReference type="PROSITE" id="PS51736">
    <property type="entry name" value="RECOMBINASES_3"/>
    <property type="match status" value="1"/>
</dbReference>
<dbReference type="PANTHER" id="PTHR30461">
    <property type="entry name" value="DNA-INVERTASE FROM LAMBDOID PROPHAGE"/>
    <property type="match status" value="1"/>
</dbReference>
<dbReference type="PROSITE" id="PS51737">
    <property type="entry name" value="RECOMBINASE_DNA_BIND"/>
    <property type="match status" value="1"/>
</dbReference>
<keyword evidence="3" id="KW-0175">Coiled coil</keyword>
<dbReference type="Pfam" id="PF00239">
    <property type="entry name" value="Resolvase"/>
    <property type="match status" value="1"/>
</dbReference>
<dbReference type="Pfam" id="PF07508">
    <property type="entry name" value="Recombinase"/>
    <property type="match status" value="1"/>
</dbReference>
<evidence type="ECO:0000256" key="2">
    <source>
        <dbReference type="ARBA" id="ARBA00023172"/>
    </source>
</evidence>
<dbReference type="InterPro" id="IPR050639">
    <property type="entry name" value="SSR_resolvase"/>
</dbReference>
<dbReference type="InterPro" id="IPR011109">
    <property type="entry name" value="DNA_bind_recombinase_dom"/>
</dbReference>
<evidence type="ECO:0000313" key="6">
    <source>
        <dbReference type="EMBL" id="MBX7482842.1"/>
    </source>
</evidence>
<protein>
    <submittedName>
        <fullName evidence="6">Recombinase family protein</fullName>
    </submittedName>
</protein>
<gene>
    <name evidence="6" type="ORF">K3174_09870</name>
</gene>
<accession>A0ABS7J690</accession>
<evidence type="ECO:0000256" key="3">
    <source>
        <dbReference type="SAM" id="Coils"/>
    </source>
</evidence>
<keyword evidence="1" id="KW-0238">DNA-binding</keyword>
<name>A0ABS7J690_9SPHN</name>
<reference evidence="6 7" key="1">
    <citation type="submission" date="2021-08" db="EMBL/GenBank/DDBJ databases">
        <title>Comparative Genomics Analysis of the Genus Qipengyuania Reveals Extensive Genetic Diversity and Metabolic Versatility, Including the Description of Fifteen Novel Species.</title>
        <authorList>
            <person name="Liu Y."/>
        </authorList>
    </citation>
    <scope>NUCLEOTIDE SEQUENCE [LARGE SCALE GENOMIC DNA]</scope>
    <source>
        <strain evidence="6 7">6D47A</strain>
    </source>
</reference>
<dbReference type="SMART" id="SM00857">
    <property type="entry name" value="Resolvase"/>
    <property type="match status" value="1"/>
</dbReference>